<dbReference type="EMBL" id="LR699119">
    <property type="protein sequence ID" value="VVC75720.1"/>
    <property type="molecule type" value="Genomic_DNA"/>
</dbReference>
<evidence type="ECO:0000256" key="3">
    <source>
        <dbReference type="RuleBase" id="RU000363"/>
    </source>
</evidence>
<dbReference type="PANTHER" id="PTHR44196:SF2">
    <property type="entry name" value="SHORT-CHAIN DEHYDROGENASE-RELATED"/>
    <property type="match status" value="1"/>
</dbReference>
<organism evidence="4 5">
    <name type="scientific">Aquicella siphonis</name>
    <dbReference type="NCBI Taxonomy" id="254247"/>
    <lineage>
        <taxon>Bacteria</taxon>
        <taxon>Pseudomonadati</taxon>
        <taxon>Pseudomonadota</taxon>
        <taxon>Gammaproteobacteria</taxon>
        <taxon>Legionellales</taxon>
        <taxon>Coxiellaceae</taxon>
        <taxon>Aquicella</taxon>
    </lineage>
</organism>
<dbReference type="PRINTS" id="PR00080">
    <property type="entry name" value="SDRFAMILY"/>
</dbReference>
<dbReference type="PRINTS" id="PR00081">
    <property type="entry name" value="GDHRDH"/>
</dbReference>
<dbReference type="InterPro" id="IPR002347">
    <property type="entry name" value="SDR_fam"/>
</dbReference>
<dbReference type="PANTHER" id="PTHR44196">
    <property type="entry name" value="DEHYDROGENASE/REDUCTASE SDR FAMILY MEMBER 7B"/>
    <property type="match status" value="1"/>
</dbReference>
<dbReference type="Pfam" id="PF00106">
    <property type="entry name" value="adh_short"/>
    <property type="match status" value="1"/>
</dbReference>
<evidence type="ECO:0000256" key="1">
    <source>
        <dbReference type="ARBA" id="ARBA00006484"/>
    </source>
</evidence>
<dbReference type="KEGG" id="asip:AQUSIP_10100"/>
<keyword evidence="5" id="KW-1185">Reference proteome</keyword>
<accession>A0A5E4PFG0</accession>
<dbReference type="OrthoDB" id="7301144at2"/>
<dbReference type="CDD" id="cd05233">
    <property type="entry name" value="SDR_c"/>
    <property type="match status" value="1"/>
</dbReference>
<dbReference type="InterPro" id="IPR036291">
    <property type="entry name" value="NAD(P)-bd_dom_sf"/>
</dbReference>
<proteinExistence type="inferred from homology"/>
<sequence length="264" mass="29081">MEKIALITGATRGIGKALAEIFARHGYSLILIARNAEELRQIQADLQTRFQCQSRILSADLAKADSITLIMETFRDEMNQVDVLINNAGFGFAKSFTDISLEDTTAMLDVNVSALTRLSHAVLPYMQARRRGHVLNVASTAAYAPGPYMAVYYASKAYVLSFSEALYEEYKNAGVSISVLCPGVTRTSFQERAGMQDTLMVSGMLPVMTAEKVAQLAYKGMIKKQRLIIPGVMNKLLVLSMRLSPGWLSAKITGWLDKPKDISK</sequence>
<reference evidence="4 5" key="1">
    <citation type="submission" date="2019-08" db="EMBL/GenBank/DDBJ databases">
        <authorList>
            <person name="Guy L."/>
        </authorList>
    </citation>
    <scope>NUCLEOTIDE SEQUENCE [LARGE SCALE GENOMIC DNA]</scope>
    <source>
        <strain evidence="4 5">SGT-108</strain>
    </source>
</reference>
<evidence type="ECO:0000256" key="2">
    <source>
        <dbReference type="ARBA" id="ARBA00023002"/>
    </source>
</evidence>
<dbReference type="SUPFAM" id="SSF51735">
    <property type="entry name" value="NAD(P)-binding Rossmann-fold domains"/>
    <property type="match status" value="1"/>
</dbReference>
<dbReference type="PIRSF" id="PIRSF000126">
    <property type="entry name" value="11-beta-HSD1"/>
    <property type="match status" value="1"/>
</dbReference>
<gene>
    <name evidence="4" type="primary">isfD</name>
    <name evidence="4" type="ORF">AQUSIP_10100</name>
</gene>
<name>A0A5E4PFG0_9COXI</name>
<dbReference type="GO" id="GO:0016020">
    <property type="term" value="C:membrane"/>
    <property type="evidence" value="ECO:0007669"/>
    <property type="project" value="TreeGrafter"/>
</dbReference>
<dbReference type="Proteomes" id="UP000324194">
    <property type="component" value="Chromosome 1"/>
</dbReference>
<comment type="similarity">
    <text evidence="1 3">Belongs to the short-chain dehydrogenases/reductases (SDR) family.</text>
</comment>
<protein>
    <submittedName>
        <fullName evidence="4">Sulfoacetaldehyde reductase</fullName>
    </submittedName>
</protein>
<dbReference type="GO" id="GO:0016491">
    <property type="term" value="F:oxidoreductase activity"/>
    <property type="evidence" value="ECO:0007669"/>
    <property type="project" value="UniProtKB-KW"/>
</dbReference>
<evidence type="ECO:0000313" key="5">
    <source>
        <dbReference type="Proteomes" id="UP000324194"/>
    </source>
</evidence>
<dbReference type="AlphaFoldDB" id="A0A5E4PFG0"/>
<dbReference type="Gene3D" id="3.40.50.720">
    <property type="entry name" value="NAD(P)-binding Rossmann-like Domain"/>
    <property type="match status" value="1"/>
</dbReference>
<dbReference type="RefSeq" id="WP_148339001.1">
    <property type="nucleotide sequence ID" value="NZ_LR699119.1"/>
</dbReference>
<evidence type="ECO:0000313" key="4">
    <source>
        <dbReference type="EMBL" id="VVC75720.1"/>
    </source>
</evidence>
<keyword evidence="2" id="KW-0560">Oxidoreductase</keyword>